<dbReference type="Pfam" id="PF01555">
    <property type="entry name" value="N6_N4_Mtase"/>
    <property type="match status" value="1"/>
</dbReference>
<dbReference type="GO" id="GO:0008170">
    <property type="term" value="F:N-methyltransferase activity"/>
    <property type="evidence" value="ECO:0007669"/>
    <property type="project" value="InterPro"/>
</dbReference>
<dbReference type="SUPFAM" id="SSF110849">
    <property type="entry name" value="ParB/Sulfiredoxin"/>
    <property type="match status" value="1"/>
</dbReference>
<dbReference type="InterPro" id="IPR003115">
    <property type="entry name" value="ParB_N"/>
</dbReference>
<dbReference type="GO" id="GO:0032259">
    <property type="term" value="P:methylation"/>
    <property type="evidence" value="ECO:0007669"/>
    <property type="project" value="UniProtKB-KW"/>
</dbReference>
<accession>A0A7C9VCS9</accession>
<dbReference type="Gene3D" id="3.40.50.150">
    <property type="entry name" value="Vaccinia Virus protein VP39"/>
    <property type="match status" value="1"/>
</dbReference>
<dbReference type="InterPro" id="IPR001091">
    <property type="entry name" value="RM_Methyltransferase"/>
</dbReference>
<evidence type="ECO:0000256" key="3">
    <source>
        <dbReference type="ARBA" id="ARBA00047942"/>
    </source>
</evidence>
<dbReference type="PANTHER" id="PTHR33375:SF1">
    <property type="entry name" value="CHROMOSOME-PARTITIONING PROTEIN PARB-RELATED"/>
    <property type="match status" value="1"/>
</dbReference>
<evidence type="ECO:0000313" key="7">
    <source>
        <dbReference type="Proteomes" id="UP000480266"/>
    </source>
</evidence>
<comment type="caution">
    <text evidence="6">The sequence shown here is derived from an EMBL/GenBank/DDBJ whole genome shotgun (WGS) entry which is preliminary data.</text>
</comment>
<dbReference type="EC" id="2.1.1.-" evidence="4"/>
<dbReference type="GO" id="GO:0009007">
    <property type="term" value="F:site-specific DNA-methyltransferase (adenine-specific) activity"/>
    <property type="evidence" value="ECO:0007669"/>
    <property type="project" value="UniProtKB-EC"/>
</dbReference>
<evidence type="ECO:0000256" key="2">
    <source>
        <dbReference type="ARBA" id="ARBA00022679"/>
    </source>
</evidence>
<dbReference type="InterPro" id="IPR036086">
    <property type="entry name" value="ParB/Sulfiredoxin_sf"/>
</dbReference>
<dbReference type="InterPro" id="IPR029063">
    <property type="entry name" value="SAM-dependent_MTases_sf"/>
</dbReference>
<reference evidence="6" key="1">
    <citation type="submission" date="2020-02" db="EMBL/GenBank/DDBJ databases">
        <title>Draft genome sequence of Candidatus Afipia apatlaquensis IBT-C3, a potential strain for decolorization of textile dyes.</title>
        <authorList>
            <person name="Sanchez-Reyes A."/>
            <person name="Breton-Deval L."/>
            <person name="Mangelson H."/>
            <person name="Sanchez-Flores A."/>
        </authorList>
    </citation>
    <scope>NUCLEOTIDE SEQUENCE [LARGE SCALE GENOMIC DNA]</scope>
    <source>
        <strain evidence="6">IBT-C3</strain>
    </source>
</reference>
<dbReference type="PIRSF" id="PIRSF036758">
    <property type="entry name" value="Aden_M_ParB"/>
    <property type="match status" value="1"/>
</dbReference>
<evidence type="ECO:0000256" key="1">
    <source>
        <dbReference type="ARBA" id="ARBA00022603"/>
    </source>
</evidence>
<dbReference type="GO" id="GO:0003677">
    <property type="term" value="F:DNA binding"/>
    <property type="evidence" value="ECO:0007669"/>
    <property type="project" value="InterPro"/>
</dbReference>
<dbReference type="Gene3D" id="3.90.1530.10">
    <property type="entry name" value="Conserved hypothetical protein from pyrococcus furiosus pfu- 392566-001, ParB domain"/>
    <property type="match status" value="1"/>
</dbReference>
<evidence type="ECO:0000259" key="5">
    <source>
        <dbReference type="SMART" id="SM00470"/>
    </source>
</evidence>
<dbReference type="GO" id="GO:0005694">
    <property type="term" value="C:chromosome"/>
    <property type="evidence" value="ECO:0007669"/>
    <property type="project" value="TreeGrafter"/>
</dbReference>
<dbReference type="PRINTS" id="PR00508">
    <property type="entry name" value="S21N4MTFRASE"/>
</dbReference>
<dbReference type="SUPFAM" id="SSF53335">
    <property type="entry name" value="S-adenosyl-L-methionine-dependent methyltransferases"/>
    <property type="match status" value="1"/>
</dbReference>
<dbReference type="AlphaFoldDB" id="A0A7C9VCS9"/>
<dbReference type="PANTHER" id="PTHR33375">
    <property type="entry name" value="CHROMOSOME-PARTITIONING PROTEIN PARB-RELATED"/>
    <property type="match status" value="1"/>
</dbReference>
<keyword evidence="7" id="KW-1185">Reference proteome</keyword>
<dbReference type="Proteomes" id="UP000480266">
    <property type="component" value="Unassembled WGS sequence"/>
</dbReference>
<dbReference type="GO" id="GO:0045881">
    <property type="term" value="P:positive regulation of sporulation resulting in formation of a cellular spore"/>
    <property type="evidence" value="ECO:0007669"/>
    <property type="project" value="TreeGrafter"/>
</dbReference>
<dbReference type="GO" id="GO:0007059">
    <property type="term" value="P:chromosome segregation"/>
    <property type="evidence" value="ECO:0007669"/>
    <property type="project" value="TreeGrafter"/>
</dbReference>
<proteinExistence type="inferred from homology"/>
<keyword evidence="1" id="KW-0489">Methyltransferase</keyword>
<feature type="domain" description="ParB-like N-terminal" evidence="5">
    <location>
        <begin position="7"/>
        <end position="93"/>
    </location>
</feature>
<dbReference type="Pfam" id="PF02195">
    <property type="entry name" value="ParB_N"/>
    <property type="match status" value="1"/>
</dbReference>
<dbReference type="EMBL" id="JAAMRR010000257">
    <property type="protein sequence ID" value="NGX94607.1"/>
    <property type="molecule type" value="Genomic_DNA"/>
</dbReference>
<organism evidence="6 7">
    <name type="scientific">Candidatus Afipia apatlaquensis</name>
    <dbReference type="NCBI Taxonomy" id="2712852"/>
    <lineage>
        <taxon>Bacteria</taxon>
        <taxon>Pseudomonadati</taxon>
        <taxon>Pseudomonadota</taxon>
        <taxon>Alphaproteobacteria</taxon>
        <taxon>Hyphomicrobiales</taxon>
        <taxon>Nitrobacteraceae</taxon>
        <taxon>Afipia</taxon>
    </lineage>
</organism>
<comment type="catalytic activity">
    <reaction evidence="3">
        <text>a 2'-deoxyadenosine in DNA + S-adenosyl-L-methionine = an N(6)-methyl-2'-deoxyadenosine in DNA + S-adenosyl-L-homocysteine + H(+)</text>
        <dbReference type="Rhea" id="RHEA:15197"/>
        <dbReference type="Rhea" id="RHEA-COMP:12418"/>
        <dbReference type="Rhea" id="RHEA-COMP:12419"/>
        <dbReference type="ChEBI" id="CHEBI:15378"/>
        <dbReference type="ChEBI" id="CHEBI:57856"/>
        <dbReference type="ChEBI" id="CHEBI:59789"/>
        <dbReference type="ChEBI" id="CHEBI:90615"/>
        <dbReference type="ChEBI" id="CHEBI:90616"/>
        <dbReference type="EC" id="2.1.1.72"/>
    </reaction>
</comment>
<name>A0A7C9VCS9_9BRAD</name>
<dbReference type="InterPro" id="IPR050336">
    <property type="entry name" value="Chromosome_partition/occlusion"/>
</dbReference>
<sequence>MQTPKVETTLVSALKRNARNARTHSKKQILQIADSIRLFGWTQPILADDRGNVIAGHGRLAAALELKLKTVPVIYCTELTEVQKRALAIADNKIASNAGWDRASLANELGELATLLPKFNLDLEITGFEPAEIDGLMGDFSDAEADPSDFVPSLKSNATSRTSDLWMLGEHRLLCGDCRRADHLKHLMGKNRALMVITDPPYNVRVSSVQGRGKIKHREFSVASGEMSSEEFTEFLAISMGIAVDFSEDGSMHFFFMDWRHTPEILAAGKKIYDELKNIVVWVKSNPGQGSLYRSQHELVFVFKSGEARHQNNIQLGKHGRSRSNVWQYAGVNTFRKDRLAELTLHPTVKPVALVADAMRDCSRRGDIVLDLFMGSGTTILAAEKVGRRGYGIEIDPLYIDVAIRRWQEFTRRDAILAATGQTFDEVATERSVSPVLKRVRT</sequence>
<gene>
    <name evidence="6" type="ORF">G4V63_05050</name>
</gene>
<evidence type="ECO:0000313" key="6">
    <source>
        <dbReference type="EMBL" id="NGX94607.1"/>
    </source>
</evidence>
<dbReference type="InterPro" id="IPR015840">
    <property type="entry name" value="DNA_MeTrfase_ParB"/>
</dbReference>
<dbReference type="InterPro" id="IPR002941">
    <property type="entry name" value="DNA_methylase_N4/N6"/>
</dbReference>
<dbReference type="SMART" id="SM00470">
    <property type="entry name" value="ParB"/>
    <property type="match status" value="1"/>
</dbReference>
<comment type="similarity">
    <text evidence="4">Belongs to the N(4)/N(6)-methyltransferase family.</text>
</comment>
<dbReference type="CDD" id="cd16403">
    <property type="entry name" value="ParB_N_like_MT"/>
    <property type="match status" value="1"/>
</dbReference>
<keyword evidence="2" id="KW-0808">Transferase</keyword>
<evidence type="ECO:0000256" key="4">
    <source>
        <dbReference type="RuleBase" id="RU362026"/>
    </source>
</evidence>
<protein>
    <recommendedName>
        <fullName evidence="4">Methyltransferase</fullName>
        <ecNumber evidence="4">2.1.1.-</ecNumber>
    </recommendedName>
</protein>